<dbReference type="GO" id="GO:0016020">
    <property type="term" value="C:membrane"/>
    <property type="evidence" value="ECO:0007669"/>
    <property type="project" value="UniProtKB-SubCell"/>
</dbReference>
<keyword evidence="8" id="KW-1185">Reference proteome</keyword>
<evidence type="ECO:0000256" key="6">
    <source>
        <dbReference type="SAM" id="Phobius"/>
    </source>
</evidence>
<keyword evidence="2 6" id="KW-0812">Transmembrane</keyword>
<feature type="transmembrane region" description="Helical" evidence="6">
    <location>
        <begin position="138"/>
        <end position="158"/>
    </location>
</feature>
<evidence type="ECO:0000313" key="8">
    <source>
        <dbReference type="Proteomes" id="UP000887566"/>
    </source>
</evidence>
<dbReference type="InterPro" id="IPR017452">
    <property type="entry name" value="GPCR_Rhodpsn_7TM"/>
</dbReference>
<dbReference type="PANTHER" id="PTHR45698:SF1">
    <property type="entry name" value="TRACE AMINE-ASSOCIATED RECEPTOR 13C-LIKE"/>
    <property type="match status" value="1"/>
</dbReference>
<dbReference type="Pfam" id="PF10320">
    <property type="entry name" value="7TM_GPCR_Srsx"/>
    <property type="match status" value="1"/>
</dbReference>
<protein>
    <submittedName>
        <fullName evidence="9">G-protein coupled receptors family 1 profile domain-containing protein</fullName>
    </submittedName>
</protein>
<keyword evidence="3 6" id="KW-1133">Transmembrane helix</keyword>
<dbReference type="PRINTS" id="PR00237">
    <property type="entry name" value="GPCRRHODOPSN"/>
</dbReference>
<dbReference type="SMART" id="SM01381">
    <property type="entry name" value="7TM_GPCR_Srsx"/>
    <property type="match status" value="1"/>
</dbReference>
<feature type="domain" description="G-protein coupled receptors family 1 profile" evidence="7">
    <location>
        <begin position="32"/>
        <end position="287"/>
    </location>
</feature>
<keyword evidence="4 6" id="KW-0472">Membrane</keyword>
<reference evidence="9" key="1">
    <citation type="submission" date="2022-11" db="UniProtKB">
        <authorList>
            <consortium name="WormBaseParasite"/>
        </authorList>
    </citation>
    <scope>IDENTIFICATION</scope>
</reference>
<accession>A0A914WSR0</accession>
<evidence type="ECO:0000256" key="5">
    <source>
        <dbReference type="SAM" id="MobiDB-lite"/>
    </source>
</evidence>
<dbReference type="Gene3D" id="1.20.1070.10">
    <property type="entry name" value="Rhodopsin 7-helix transmembrane proteins"/>
    <property type="match status" value="1"/>
</dbReference>
<dbReference type="GO" id="GO:0004930">
    <property type="term" value="F:G protein-coupled receptor activity"/>
    <property type="evidence" value="ECO:0007669"/>
    <property type="project" value="InterPro"/>
</dbReference>
<evidence type="ECO:0000256" key="4">
    <source>
        <dbReference type="ARBA" id="ARBA00023136"/>
    </source>
</evidence>
<feature type="transmembrane region" description="Helical" evidence="6">
    <location>
        <begin position="236"/>
        <end position="257"/>
    </location>
</feature>
<dbReference type="InterPro" id="IPR000276">
    <property type="entry name" value="GPCR_Rhodpsn"/>
</dbReference>
<evidence type="ECO:0000313" key="9">
    <source>
        <dbReference type="WBParaSite" id="PSAMB.scaffold499size49231.g6393.t1"/>
    </source>
</evidence>
<dbReference type="Proteomes" id="UP000887566">
    <property type="component" value="Unplaced"/>
</dbReference>
<dbReference type="InterPro" id="IPR019424">
    <property type="entry name" value="7TM_GPCR_Srsx"/>
</dbReference>
<dbReference type="PANTHER" id="PTHR45698">
    <property type="entry name" value="TRACE AMINE-ASSOCIATED RECEPTOR 19N-RELATED"/>
    <property type="match status" value="1"/>
</dbReference>
<evidence type="ECO:0000256" key="3">
    <source>
        <dbReference type="ARBA" id="ARBA00022989"/>
    </source>
</evidence>
<feature type="transmembrane region" description="Helical" evidence="6">
    <location>
        <begin position="12"/>
        <end position="38"/>
    </location>
</feature>
<dbReference type="SUPFAM" id="SSF81321">
    <property type="entry name" value="Family A G protein-coupled receptor-like"/>
    <property type="match status" value="1"/>
</dbReference>
<sequence>MNETIYFSSTPIGQYIFIQSLYLPIGVLSIIGNSLVLVTFIKYKKLREADCADLVAALSFGDLICGAGALGTGLARLETALLKDFNFTRFYCIFSAVPNLFGIEMSQAMTMAIAIDRLFAVSNPFAYRAMNHRRYAKISFAISIFCGCIVLVLSTAGVDFGTPPSRCQWTTAVHRISLNIYITGNALVGPIVAVMYATVIYKQRKWNKHTAAGKGDAAIKKFLATQAKMTVMLTKLVVVYCILVAAPLTILEIWTALKISPEFTNGFLSPMRNIMVSFNSAVNVVVYAHSSSNIRPFLINLLTCGKKGTKGSRASDNDNAAAFSSPNIA</sequence>
<comment type="subcellular location">
    <subcellularLocation>
        <location evidence="1">Membrane</location>
    </subcellularLocation>
</comment>
<evidence type="ECO:0000256" key="2">
    <source>
        <dbReference type="ARBA" id="ARBA00022692"/>
    </source>
</evidence>
<dbReference type="CDD" id="cd00637">
    <property type="entry name" value="7tm_classA_rhodopsin-like"/>
    <property type="match status" value="1"/>
</dbReference>
<feature type="region of interest" description="Disordered" evidence="5">
    <location>
        <begin position="309"/>
        <end position="329"/>
    </location>
</feature>
<feature type="compositionally biased region" description="Low complexity" evidence="5">
    <location>
        <begin position="312"/>
        <end position="329"/>
    </location>
</feature>
<organism evidence="8 9">
    <name type="scientific">Plectus sambesii</name>
    <dbReference type="NCBI Taxonomy" id="2011161"/>
    <lineage>
        <taxon>Eukaryota</taxon>
        <taxon>Metazoa</taxon>
        <taxon>Ecdysozoa</taxon>
        <taxon>Nematoda</taxon>
        <taxon>Chromadorea</taxon>
        <taxon>Plectida</taxon>
        <taxon>Plectina</taxon>
        <taxon>Plectoidea</taxon>
        <taxon>Plectidae</taxon>
        <taxon>Plectus</taxon>
    </lineage>
</organism>
<name>A0A914WSR0_9BILA</name>
<evidence type="ECO:0000259" key="7">
    <source>
        <dbReference type="PROSITE" id="PS50262"/>
    </source>
</evidence>
<evidence type="ECO:0000256" key="1">
    <source>
        <dbReference type="ARBA" id="ARBA00004370"/>
    </source>
</evidence>
<dbReference type="WBParaSite" id="PSAMB.scaffold499size49231.g6393.t1">
    <property type="protein sequence ID" value="PSAMB.scaffold499size49231.g6393.t1"/>
    <property type="gene ID" value="PSAMB.scaffold499size49231.g6393"/>
</dbReference>
<proteinExistence type="predicted"/>
<feature type="transmembrane region" description="Helical" evidence="6">
    <location>
        <begin position="178"/>
        <end position="201"/>
    </location>
</feature>
<dbReference type="PROSITE" id="PS50262">
    <property type="entry name" value="G_PROTEIN_RECEP_F1_2"/>
    <property type="match status" value="1"/>
</dbReference>
<dbReference type="AlphaFoldDB" id="A0A914WSR0"/>